<dbReference type="SUPFAM" id="SSF56112">
    <property type="entry name" value="Protein kinase-like (PK-like)"/>
    <property type="match status" value="2"/>
</dbReference>
<keyword evidence="2" id="KW-0472">Membrane</keyword>
<dbReference type="WBParaSite" id="BPAG_0001106301-mRNA-1">
    <property type="protein sequence ID" value="BPAG_0001106301-mRNA-1"/>
    <property type="gene ID" value="BPAG_0001106301"/>
</dbReference>
<dbReference type="SUPFAM" id="SSF52218">
    <property type="entry name" value="Flavoproteins"/>
    <property type="match status" value="1"/>
</dbReference>
<dbReference type="STRING" id="6280.A0A0N4TR13"/>
<proteinExistence type="inferred from homology"/>
<evidence type="ECO:0000313" key="6">
    <source>
        <dbReference type="WBParaSite" id="BPAG_0001106301-mRNA-1"/>
    </source>
</evidence>
<accession>A0A0N4TR13</accession>
<dbReference type="GO" id="GO:0010181">
    <property type="term" value="F:FMN binding"/>
    <property type="evidence" value="ECO:0007669"/>
    <property type="project" value="InterPro"/>
</dbReference>
<evidence type="ECO:0000256" key="1">
    <source>
        <dbReference type="ARBA" id="ARBA00009670"/>
    </source>
</evidence>
<gene>
    <name evidence="4" type="ORF">BPAG_LOCUS11025</name>
</gene>
<dbReference type="InterPro" id="IPR029039">
    <property type="entry name" value="Flavoprotein-like_sf"/>
</dbReference>
<dbReference type="PROSITE" id="PS50902">
    <property type="entry name" value="FLAVODOXIN_LIKE"/>
    <property type="match status" value="1"/>
</dbReference>
<dbReference type="Pfam" id="PF00258">
    <property type="entry name" value="Flavodoxin_1"/>
    <property type="match status" value="1"/>
</dbReference>
<organism evidence="6">
    <name type="scientific">Brugia pahangi</name>
    <name type="common">Filarial nematode worm</name>
    <dbReference type="NCBI Taxonomy" id="6280"/>
    <lineage>
        <taxon>Eukaryota</taxon>
        <taxon>Metazoa</taxon>
        <taxon>Ecdysozoa</taxon>
        <taxon>Nematoda</taxon>
        <taxon>Chromadorea</taxon>
        <taxon>Rhabditida</taxon>
        <taxon>Spirurina</taxon>
        <taxon>Spiruromorpha</taxon>
        <taxon>Filarioidea</taxon>
        <taxon>Onchocercidae</taxon>
        <taxon>Brugia</taxon>
    </lineage>
</organism>
<evidence type="ECO:0000313" key="4">
    <source>
        <dbReference type="EMBL" id="VDN92211.1"/>
    </source>
</evidence>
<keyword evidence="5" id="KW-1185">Reference proteome</keyword>
<keyword evidence="2" id="KW-1133">Transmembrane helix</keyword>
<dbReference type="Pfam" id="PF03109">
    <property type="entry name" value="ABC1"/>
    <property type="match status" value="1"/>
</dbReference>
<protein>
    <submittedName>
        <fullName evidence="6">Flavodoxin-like domain-containing protein</fullName>
    </submittedName>
</protein>
<evidence type="ECO:0000313" key="5">
    <source>
        <dbReference type="Proteomes" id="UP000278627"/>
    </source>
</evidence>
<name>A0A0N4TR13_BRUPA</name>
<reference evidence="4 5" key="2">
    <citation type="submission" date="2018-11" db="EMBL/GenBank/DDBJ databases">
        <authorList>
            <consortium name="Pathogen Informatics"/>
        </authorList>
    </citation>
    <scope>NUCLEOTIDE SEQUENCE [LARGE SCALE GENOMIC DNA]</scope>
</reference>
<dbReference type="EMBL" id="UZAD01013210">
    <property type="protein sequence ID" value="VDN92211.1"/>
    <property type="molecule type" value="Genomic_DNA"/>
</dbReference>
<dbReference type="InterPro" id="IPR011009">
    <property type="entry name" value="Kinase-like_dom_sf"/>
</dbReference>
<dbReference type="PANTHER" id="PTHR45890:SF1">
    <property type="entry name" value="AARF DOMAIN CONTAINING KINASE 2"/>
    <property type="match status" value="1"/>
</dbReference>
<dbReference type="InterPro" id="IPR052402">
    <property type="entry name" value="ADCK_kinase"/>
</dbReference>
<dbReference type="PANTHER" id="PTHR45890">
    <property type="entry name" value="AARF DOMAIN CONTAINING KINASE 2 (PREDICTED)"/>
    <property type="match status" value="1"/>
</dbReference>
<comment type="similarity">
    <text evidence="1">Belongs to the protein kinase superfamily. ADCK protein kinase family.</text>
</comment>
<keyword evidence="2" id="KW-0812">Transmembrane</keyword>
<sequence length="898" mass="103499">MLGSVDATKRILKCFTLTKYQQHFWMFCLRNNIFRMQATRRKRKLHSILIFCGGLLSKPIIKNVHCKDQLVKIVKEENPWLVTSSPIEAISNDHGCLGIRMVIYLYRTTLRVIKIILRIVSLSLFFTPLLITSPIAYFWSGFGELWWRWLLWMVQRSGPTFIKLGQWASTRRDIFTKSFCDRMSVLHTKTTSRPWYRSQHALDQLFGDSRWKDFVVSVETDPIGSGCIAEVYKGILDVWAFQETTGIHLPFTKDRHVEIAIKTAKDGIRESIDIDLSIMQCAVRLIEIIMPRLSYINPVSCLNQFREVLELQVDLRNEARALKAINSSKVSASANLIKNLHLVHLQRFGDNFDPKKTRVRFPEVICYSKDVIMETFESGLYINKLVTDEQMMKQNELKKKVALIGVRALLKMIFVDNFVHGDLHPGNILLRFDNDDYRSTKWFNFFRTSIDRLKEILNSFISMKDGIRISYDDCDLDESGEPMLVILDTGIALEETQENLQKLRLLFRAVVDKRGRDVGELLLLHSPKQHCKNPQQFYAEVDQIVQIARSKNNLRRLNISEMLNELFSIVSRHEVALDPTFTTVILAVIVLEGLGRSLDPDLDLFHCARPFLFSMIYKVMSTHSARGSSLANFMRAAERDDVLLYVTAAVGIFMPGCVYMLYQYAHKLYTEYVEKRELRKREEELESKVVTIFYAEGRGNVEELAHYIGAHLEYEGLPVVNLADIETAAFMKYRGVGLFLMDCTLDGNETESTEWFLEFLEDLAFDQKTTNLPCRQMHFAVLGIGDSRSGHKQYYRVARALTRRLNSIGAIALCPLCYICSHSNTGLEKQAAIWASRIAKALDKYETKNTKCSRSFWYYNNESSSSNSDTDDNDDDGQKFLSNHVDYLYESDDADGDD</sequence>
<dbReference type="GO" id="GO:0005739">
    <property type="term" value="C:mitochondrion"/>
    <property type="evidence" value="ECO:0007669"/>
    <property type="project" value="TreeGrafter"/>
</dbReference>
<dbReference type="Gene3D" id="3.40.50.360">
    <property type="match status" value="1"/>
</dbReference>
<evidence type="ECO:0000256" key="2">
    <source>
        <dbReference type="SAM" id="Phobius"/>
    </source>
</evidence>
<dbReference type="Proteomes" id="UP000278627">
    <property type="component" value="Unassembled WGS sequence"/>
</dbReference>
<evidence type="ECO:0000259" key="3">
    <source>
        <dbReference type="PROSITE" id="PS50902"/>
    </source>
</evidence>
<feature type="domain" description="Flavodoxin-like" evidence="3">
    <location>
        <begin position="690"/>
        <end position="839"/>
    </location>
</feature>
<dbReference type="InterPro" id="IPR008254">
    <property type="entry name" value="Flavodoxin/NO_synth"/>
</dbReference>
<feature type="transmembrane region" description="Helical" evidence="2">
    <location>
        <begin position="115"/>
        <end position="139"/>
    </location>
</feature>
<reference evidence="6" key="1">
    <citation type="submission" date="2016-04" db="UniProtKB">
        <authorList>
            <consortium name="WormBaseParasite"/>
        </authorList>
    </citation>
    <scope>IDENTIFICATION</scope>
</reference>
<dbReference type="InterPro" id="IPR004147">
    <property type="entry name" value="ABC1_dom"/>
</dbReference>
<dbReference type="AlphaFoldDB" id="A0A0N4TR13"/>